<reference evidence="3" key="1">
    <citation type="submission" date="2019-02" db="EMBL/GenBank/DDBJ databases">
        <authorList>
            <person name="Gruber-Vodicka R. H."/>
            <person name="Seah K. B. B."/>
        </authorList>
    </citation>
    <scope>NUCLEOTIDE SEQUENCE</scope>
    <source>
        <strain evidence="2">BECK_S312</strain>
        <strain evidence="3">BECK_S426</strain>
    </source>
</reference>
<dbReference type="Pfam" id="PF00893">
    <property type="entry name" value="Multi_Drug_Res"/>
    <property type="match status" value="1"/>
</dbReference>
<proteinExistence type="inferred from homology"/>
<protein>
    <submittedName>
        <fullName evidence="3">Small Multidrug Resistance protein</fullName>
    </submittedName>
</protein>
<dbReference type="GO" id="GO:0022857">
    <property type="term" value="F:transmembrane transporter activity"/>
    <property type="evidence" value="ECO:0007669"/>
    <property type="project" value="InterPro"/>
</dbReference>
<dbReference type="AlphaFoldDB" id="A0A450XV70"/>
<evidence type="ECO:0000256" key="1">
    <source>
        <dbReference type="RuleBase" id="RU003942"/>
    </source>
</evidence>
<dbReference type="InterPro" id="IPR045324">
    <property type="entry name" value="Small_multidrug_res"/>
</dbReference>
<keyword evidence="1" id="KW-0472">Membrane</keyword>
<keyword evidence="1" id="KW-0812">Transmembrane</keyword>
<evidence type="ECO:0000313" key="3">
    <source>
        <dbReference type="EMBL" id="VFK33214.1"/>
    </source>
</evidence>
<organism evidence="3">
    <name type="scientific">Candidatus Kentrum sp. LPFa</name>
    <dbReference type="NCBI Taxonomy" id="2126335"/>
    <lineage>
        <taxon>Bacteria</taxon>
        <taxon>Pseudomonadati</taxon>
        <taxon>Pseudomonadota</taxon>
        <taxon>Gammaproteobacteria</taxon>
        <taxon>Candidatus Kentrum</taxon>
    </lineage>
</organism>
<dbReference type="EMBL" id="CAADFM010000004">
    <property type="protein sequence ID" value="VFK06785.1"/>
    <property type="molecule type" value="Genomic_DNA"/>
</dbReference>
<accession>A0A450XV70</accession>
<dbReference type="EMBL" id="CAADFP010000197">
    <property type="protein sequence ID" value="VFK33214.1"/>
    <property type="molecule type" value="Genomic_DNA"/>
</dbReference>
<comment type="similarity">
    <text evidence="1">Belongs to the drug/metabolite transporter (DMT) superfamily. Small multidrug resistance (SMR) (TC 2.A.7.1) family.</text>
</comment>
<sequence length="51" mass="5678">MGYLYLSIAIVVELIATSMLKVSDGSTKLIPSLIGVTGYIRLYRKRIPCFI</sequence>
<gene>
    <name evidence="2" type="ORF">BECKLPF1236A_GA0070988_1000437</name>
    <name evidence="3" type="ORF">BECKLPF1236C_GA0070990_101971</name>
</gene>
<evidence type="ECO:0000313" key="2">
    <source>
        <dbReference type="EMBL" id="VFK06785.1"/>
    </source>
</evidence>
<name>A0A450XV70_9GAMM</name>
<comment type="subcellular location">
    <subcellularLocation>
        <location evidence="1">Cell membrane</location>
        <topology evidence="1">Multi-pass membrane protein</topology>
    </subcellularLocation>
</comment>
<dbReference type="Gene3D" id="1.10.3730.20">
    <property type="match status" value="1"/>
</dbReference>
<dbReference type="GO" id="GO:0005886">
    <property type="term" value="C:plasma membrane"/>
    <property type="evidence" value="ECO:0007669"/>
    <property type="project" value="UniProtKB-SubCell"/>
</dbReference>